<dbReference type="EMBL" id="DUFW01000099">
    <property type="protein sequence ID" value="HIH22081.1"/>
    <property type="molecule type" value="Genomic_DNA"/>
</dbReference>
<dbReference type="GO" id="GO:0080120">
    <property type="term" value="P:CAAX-box protein maturation"/>
    <property type="evidence" value="ECO:0007669"/>
    <property type="project" value="UniProtKB-ARBA"/>
</dbReference>
<feature type="transmembrane region" description="Helical" evidence="1">
    <location>
        <begin position="43"/>
        <end position="65"/>
    </location>
</feature>
<dbReference type="InterPro" id="IPR052710">
    <property type="entry name" value="CAAX_protease"/>
</dbReference>
<dbReference type="Pfam" id="PF02517">
    <property type="entry name" value="Rce1-like"/>
    <property type="match status" value="1"/>
</dbReference>
<evidence type="ECO:0000259" key="2">
    <source>
        <dbReference type="Pfam" id="PF02517"/>
    </source>
</evidence>
<sequence>MIFNILLELAFLLIPLYYFKKHRKSIARETGLERKKASQAWKYSLIILGAMGITALALGIAFSIAGFNDSEKVSEALQEAIQEPLFLAFTLTVGVALEEFFFRGFLVKRWGILASSAVFGIMHIFYGSVAEIAGAFFLGLVLAFFWKKYQNLYANIYAHLLWNAVALITATMV</sequence>
<feature type="transmembrane region" description="Helical" evidence="1">
    <location>
        <begin position="6"/>
        <end position="22"/>
    </location>
</feature>
<dbReference type="GO" id="GO:0008237">
    <property type="term" value="F:metallopeptidase activity"/>
    <property type="evidence" value="ECO:0007669"/>
    <property type="project" value="UniProtKB-KW"/>
</dbReference>
<organism evidence="3 4">
    <name type="scientific">Candidatus Iainarchaeum sp</name>
    <dbReference type="NCBI Taxonomy" id="3101447"/>
    <lineage>
        <taxon>Archaea</taxon>
        <taxon>Candidatus Iainarchaeota</taxon>
        <taxon>Candidatus Iainarchaeia</taxon>
        <taxon>Candidatus Iainarchaeales</taxon>
        <taxon>Candidatus Iainarchaeaceae</taxon>
        <taxon>Candidatus Iainarchaeum</taxon>
    </lineage>
</organism>
<evidence type="ECO:0000313" key="4">
    <source>
        <dbReference type="Proteomes" id="UP000590964"/>
    </source>
</evidence>
<dbReference type="PANTHER" id="PTHR36435:SF1">
    <property type="entry name" value="CAAX AMINO TERMINAL PROTEASE FAMILY PROTEIN"/>
    <property type="match status" value="1"/>
</dbReference>
<keyword evidence="3" id="KW-0645">Protease</keyword>
<dbReference type="PANTHER" id="PTHR36435">
    <property type="entry name" value="SLR1288 PROTEIN"/>
    <property type="match status" value="1"/>
</dbReference>
<comment type="caution">
    <text evidence="3">The sequence shown here is derived from an EMBL/GenBank/DDBJ whole genome shotgun (WGS) entry which is preliminary data.</text>
</comment>
<feature type="transmembrane region" description="Helical" evidence="1">
    <location>
        <begin position="118"/>
        <end position="146"/>
    </location>
</feature>
<dbReference type="InterPro" id="IPR003675">
    <property type="entry name" value="Rce1/LyrA-like_dom"/>
</dbReference>
<name>A0A7J4JWC7_9ARCH</name>
<evidence type="ECO:0000313" key="3">
    <source>
        <dbReference type="EMBL" id="HIH22081.1"/>
    </source>
</evidence>
<accession>A0A7J4JWC7</accession>
<evidence type="ECO:0000256" key="1">
    <source>
        <dbReference type="SAM" id="Phobius"/>
    </source>
</evidence>
<protein>
    <submittedName>
        <fullName evidence="3">CPBP family intramembrane metalloprotease</fullName>
    </submittedName>
</protein>
<dbReference type="Proteomes" id="UP000590964">
    <property type="component" value="Unassembled WGS sequence"/>
</dbReference>
<dbReference type="AlphaFoldDB" id="A0A7J4JWC7"/>
<dbReference type="GO" id="GO:0004175">
    <property type="term" value="F:endopeptidase activity"/>
    <property type="evidence" value="ECO:0007669"/>
    <property type="project" value="UniProtKB-ARBA"/>
</dbReference>
<keyword evidence="1" id="KW-0812">Transmembrane</keyword>
<proteinExistence type="predicted"/>
<feature type="transmembrane region" description="Helical" evidence="1">
    <location>
        <begin position="85"/>
        <end position="106"/>
    </location>
</feature>
<keyword evidence="1" id="KW-0472">Membrane</keyword>
<reference evidence="4" key="1">
    <citation type="journal article" date="2020" name="bioRxiv">
        <title>A rank-normalized archaeal taxonomy based on genome phylogeny resolves widespread incomplete and uneven classifications.</title>
        <authorList>
            <person name="Rinke C."/>
            <person name="Chuvochina M."/>
            <person name="Mussig A.J."/>
            <person name="Chaumeil P.-A."/>
            <person name="Waite D.W."/>
            <person name="Whitman W.B."/>
            <person name="Parks D.H."/>
            <person name="Hugenholtz P."/>
        </authorList>
    </citation>
    <scope>NUCLEOTIDE SEQUENCE [LARGE SCALE GENOMIC DNA]</scope>
</reference>
<gene>
    <name evidence="3" type="ORF">HA222_05505</name>
</gene>
<keyword evidence="3" id="KW-0378">Hydrolase</keyword>
<keyword evidence="1" id="KW-1133">Transmembrane helix</keyword>
<dbReference type="GO" id="GO:0006508">
    <property type="term" value="P:proteolysis"/>
    <property type="evidence" value="ECO:0007669"/>
    <property type="project" value="UniProtKB-KW"/>
</dbReference>
<keyword evidence="3" id="KW-0482">Metalloprotease</keyword>
<feature type="domain" description="CAAX prenyl protease 2/Lysostaphin resistance protein A-like" evidence="2">
    <location>
        <begin position="84"/>
        <end position="165"/>
    </location>
</feature>